<dbReference type="AlphaFoldDB" id="A0A316UVC5"/>
<name>A0A316UVC5_9BASI</name>
<dbReference type="GeneID" id="37027599"/>
<organism evidence="1 2">
    <name type="scientific">Jaminaea rosea</name>
    <dbReference type="NCBI Taxonomy" id="1569628"/>
    <lineage>
        <taxon>Eukaryota</taxon>
        <taxon>Fungi</taxon>
        <taxon>Dikarya</taxon>
        <taxon>Basidiomycota</taxon>
        <taxon>Ustilaginomycotina</taxon>
        <taxon>Exobasidiomycetes</taxon>
        <taxon>Microstromatales</taxon>
        <taxon>Microstromatales incertae sedis</taxon>
        <taxon>Jaminaea</taxon>
    </lineage>
</organism>
<accession>A0A316UVC5</accession>
<gene>
    <name evidence="1" type="ORF">BDZ90DRAFT_231236</name>
</gene>
<evidence type="ECO:0000313" key="1">
    <source>
        <dbReference type="EMBL" id="PWN29257.1"/>
    </source>
</evidence>
<keyword evidence="2" id="KW-1185">Reference proteome</keyword>
<evidence type="ECO:0000313" key="2">
    <source>
        <dbReference type="Proteomes" id="UP000245884"/>
    </source>
</evidence>
<proteinExistence type="predicted"/>
<sequence length="95" mass="10554">MYYLFVPLDLTLINSEADSFSGEVIVATNDDSVTNEHLFTSVTPPIWGEPGQDVINIGYQGLAFSFHAPILAPSQPVQRFTMTISRRVGAEHHYN</sequence>
<reference evidence="1 2" key="1">
    <citation type="journal article" date="2018" name="Mol. Biol. Evol.">
        <title>Broad Genomic Sampling Reveals a Smut Pathogenic Ancestry of the Fungal Clade Ustilaginomycotina.</title>
        <authorList>
            <person name="Kijpornyongpan T."/>
            <person name="Mondo S.J."/>
            <person name="Barry K."/>
            <person name="Sandor L."/>
            <person name="Lee J."/>
            <person name="Lipzen A."/>
            <person name="Pangilinan J."/>
            <person name="LaButti K."/>
            <person name="Hainaut M."/>
            <person name="Henrissat B."/>
            <person name="Grigoriev I.V."/>
            <person name="Spatafora J.W."/>
            <person name="Aime M.C."/>
        </authorList>
    </citation>
    <scope>NUCLEOTIDE SEQUENCE [LARGE SCALE GENOMIC DNA]</scope>
    <source>
        <strain evidence="1 2">MCA 5214</strain>
    </source>
</reference>
<dbReference type="EMBL" id="KZ819664">
    <property type="protein sequence ID" value="PWN29257.1"/>
    <property type="molecule type" value="Genomic_DNA"/>
</dbReference>
<dbReference type="Proteomes" id="UP000245884">
    <property type="component" value="Unassembled WGS sequence"/>
</dbReference>
<dbReference type="RefSeq" id="XP_025363869.1">
    <property type="nucleotide sequence ID" value="XM_025505776.1"/>
</dbReference>
<protein>
    <submittedName>
        <fullName evidence="1">Uncharacterized protein</fullName>
    </submittedName>
</protein>